<dbReference type="GO" id="GO:0005634">
    <property type="term" value="C:nucleus"/>
    <property type="evidence" value="ECO:0007669"/>
    <property type="project" value="UniProtKB-SubCell"/>
</dbReference>
<evidence type="ECO:0000256" key="2">
    <source>
        <dbReference type="ARBA" id="ARBA00022490"/>
    </source>
</evidence>
<dbReference type="InterPro" id="IPR001353">
    <property type="entry name" value="Proteasome_sua/b"/>
</dbReference>
<dbReference type="FunFam" id="3.60.20.10:FF:000027">
    <property type="entry name" value="Proteasome subunit beta type-6"/>
    <property type="match status" value="1"/>
</dbReference>
<dbReference type="Proteomes" id="UP000266673">
    <property type="component" value="Unassembled WGS sequence"/>
</dbReference>
<keyword evidence="4" id="KW-0539">Nucleus</keyword>
<keyword evidence="5" id="KW-0378">Hydrolase</keyword>
<dbReference type="PROSITE" id="PS51476">
    <property type="entry name" value="PROTEASOME_BETA_2"/>
    <property type="match status" value="1"/>
</dbReference>
<dbReference type="SUPFAM" id="SSF56235">
    <property type="entry name" value="N-terminal nucleophile aminohydrolases (Ntn hydrolases)"/>
    <property type="match status" value="1"/>
</dbReference>
<comment type="caution">
    <text evidence="5">The sequence shown here is derived from an EMBL/GenBank/DDBJ whole genome shotgun (WGS) entry which is preliminary data.</text>
</comment>
<gene>
    <name evidence="5" type="ORF">C2G38_2207835</name>
</gene>
<dbReference type="PANTHER" id="PTHR32194">
    <property type="entry name" value="METALLOPROTEASE TLDD"/>
    <property type="match status" value="1"/>
</dbReference>
<dbReference type="AlphaFoldDB" id="A0A397UI47"/>
<dbReference type="Gene3D" id="3.60.20.10">
    <property type="entry name" value="Glutamine Phosphoribosylpyrophosphate, subunit 1, domain 1"/>
    <property type="match status" value="1"/>
</dbReference>
<dbReference type="GO" id="GO:0005839">
    <property type="term" value="C:proteasome core complex"/>
    <property type="evidence" value="ECO:0007669"/>
    <property type="project" value="InterPro"/>
</dbReference>
<comment type="subcellular location">
    <subcellularLocation>
        <location evidence="1">Nucleus</location>
    </subcellularLocation>
</comment>
<dbReference type="PANTHER" id="PTHR32194:SF2">
    <property type="entry name" value="PROTEASOME SUBUNIT BETA TYPE-1"/>
    <property type="match status" value="1"/>
</dbReference>
<proteinExistence type="predicted"/>
<evidence type="ECO:0000313" key="6">
    <source>
        <dbReference type="Proteomes" id="UP000266673"/>
    </source>
</evidence>
<reference evidence="5 6" key="1">
    <citation type="submission" date="2018-06" db="EMBL/GenBank/DDBJ databases">
        <title>Comparative genomics reveals the genomic features of Rhizophagus irregularis, R. cerebriforme, R. diaphanum and Gigaspora rosea, and their symbiotic lifestyle signature.</title>
        <authorList>
            <person name="Morin E."/>
            <person name="San Clemente H."/>
            <person name="Chen E.C.H."/>
            <person name="De La Providencia I."/>
            <person name="Hainaut M."/>
            <person name="Kuo A."/>
            <person name="Kohler A."/>
            <person name="Murat C."/>
            <person name="Tang N."/>
            <person name="Roy S."/>
            <person name="Loubradou J."/>
            <person name="Henrissat B."/>
            <person name="Grigoriev I.V."/>
            <person name="Corradi N."/>
            <person name="Roux C."/>
            <person name="Martin F.M."/>
        </authorList>
    </citation>
    <scope>NUCLEOTIDE SEQUENCE [LARGE SCALE GENOMIC DNA]</scope>
    <source>
        <strain evidence="5 6">DAOM 194757</strain>
    </source>
</reference>
<dbReference type="GO" id="GO:0016787">
    <property type="term" value="F:hydrolase activity"/>
    <property type="evidence" value="ECO:0007669"/>
    <property type="project" value="UniProtKB-KW"/>
</dbReference>
<evidence type="ECO:0000256" key="3">
    <source>
        <dbReference type="ARBA" id="ARBA00022942"/>
    </source>
</evidence>
<dbReference type="EMBL" id="QKWP01001325">
    <property type="protein sequence ID" value="RIB09804.1"/>
    <property type="molecule type" value="Genomic_DNA"/>
</dbReference>
<dbReference type="GO" id="GO:0005737">
    <property type="term" value="C:cytoplasm"/>
    <property type="evidence" value="ECO:0007669"/>
    <property type="project" value="TreeGrafter"/>
</dbReference>
<keyword evidence="3" id="KW-0647">Proteasome</keyword>
<dbReference type="STRING" id="44941.A0A397UI47"/>
<dbReference type="OrthoDB" id="268479at2759"/>
<dbReference type="Pfam" id="PF00227">
    <property type="entry name" value="Proteasome"/>
    <property type="match status" value="1"/>
</dbReference>
<evidence type="ECO:0000256" key="1">
    <source>
        <dbReference type="ARBA" id="ARBA00004123"/>
    </source>
</evidence>
<keyword evidence="6" id="KW-1185">Reference proteome</keyword>
<dbReference type="GO" id="GO:0051603">
    <property type="term" value="P:proteolysis involved in protein catabolic process"/>
    <property type="evidence" value="ECO:0007669"/>
    <property type="project" value="InterPro"/>
</dbReference>
<keyword evidence="2" id="KW-0963">Cytoplasm</keyword>
<evidence type="ECO:0000256" key="4">
    <source>
        <dbReference type="ARBA" id="ARBA00023242"/>
    </source>
</evidence>
<dbReference type="CDD" id="cd03757">
    <property type="entry name" value="proteasome_beta_type_1"/>
    <property type="match status" value="1"/>
</dbReference>
<dbReference type="InterPro" id="IPR029055">
    <property type="entry name" value="Ntn_hydrolases_N"/>
</dbReference>
<evidence type="ECO:0000313" key="5">
    <source>
        <dbReference type="EMBL" id="RIB09804.1"/>
    </source>
</evidence>
<sequence length="231" mass="25775">MNPVDFYNETLTSVPTEHGFYPYESNGGTALAIAGEDFCVVASDTRQSNGYLINARYAPKAFKMSEKAVLANSVFAADGNALVRRLTQRIQWYKHSHEKEISITALAQLVSNTLYYKRFFPFYTQVLLGGIDESGAGVVYSFDPVGSYGLEVCRANGTASALIQPFLDNQVEFKNVQFDDKPRMTLDRAICIAKDAFTSATERDIYTGDHLEIFIIKQDGITIESYPLKKD</sequence>
<protein>
    <submittedName>
        <fullName evidence="5">Nucleophile aminohydrolase</fullName>
    </submittedName>
</protein>
<dbReference type="InterPro" id="IPR023333">
    <property type="entry name" value="Proteasome_suB-type"/>
</dbReference>
<accession>A0A397UI47</accession>
<name>A0A397UI47_9GLOM</name>
<organism evidence="5 6">
    <name type="scientific">Gigaspora rosea</name>
    <dbReference type="NCBI Taxonomy" id="44941"/>
    <lineage>
        <taxon>Eukaryota</taxon>
        <taxon>Fungi</taxon>
        <taxon>Fungi incertae sedis</taxon>
        <taxon>Mucoromycota</taxon>
        <taxon>Glomeromycotina</taxon>
        <taxon>Glomeromycetes</taxon>
        <taxon>Diversisporales</taxon>
        <taxon>Gigasporaceae</taxon>
        <taxon>Gigaspora</taxon>
    </lineage>
</organism>